<feature type="domain" description="MacB-like periplasmic core" evidence="10">
    <location>
        <begin position="495"/>
        <end position="698"/>
    </location>
</feature>
<evidence type="ECO:0000256" key="6">
    <source>
        <dbReference type="ARBA" id="ARBA00038076"/>
    </source>
</evidence>
<evidence type="ECO:0000256" key="7">
    <source>
        <dbReference type="SAM" id="MobiDB-lite"/>
    </source>
</evidence>
<evidence type="ECO:0000259" key="9">
    <source>
        <dbReference type="Pfam" id="PF02687"/>
    </source>
</evidence>
<feature type="transmembrane region" description="Helical" evidence="8">
    <location>
        <begin position="268"/>
        <end position="294"/>
    </location>
</feature>
<comment type="subcellular location">
    <subcellularLocation>
        <location evidence="1">Cell membrane</location>
        <topology evidence="1">Multi-pass membrane protein</topology>
    </subcellularLocation>
</comment>
<keyword evidence="2" id="KW-1003">Cell membrane</keyword>
<name>A0ABW0VLJ9_9ACTN</name>
<keyword evidence="4 8" id="KW-1133">Transmembrane helix</keyword>
<organism evidence="11 12">
    <name type="scientific">Kitasatospora cinereorecta</name>
    <dbReference type="NCBI Taxonomy" id="285560"/>
    <lineage>
        <taxon>Bacteria</taxon>
        <taxon>Bacillati</taxon>
        <taxon>Actinomycetota</taxon>
        <taxon>Actinomycetes</taxon>
        <taxon>Kitasatosporales</taxon>
        <taxon>Streptomycetaceae</taxon>
        <taxon>Kitasatospora</taxon>
    </lineage>
</organism>
<evidence type="ECO:0000256" key="2">
    <source>
        <dbReference type="ARBA" id="ARBA00022475"/>
    </source>
</evidence>
<dbReference type="PANTHER" id="PTHR30572:SF4">
    <property type="entry name" value="ABC TRANSPORTER PERMEASE YTRF"/>
    <property type="match status" value="1"/>
</dbReference>
<dbReference type="Pfam" id="PF02687">
    <property type="entry name" value="FtsX"/>
    <property type="match status" value="2"/>
</dbReference>
<comment type="similarity">
    <text evidence="6">Belongs to the ABC-4 integral membrane protein family.</text>
</comment>
<dbReference type="Proteomes" id="UP001596066">
    <property type="component" value="Unassembled WGS sequence"/>
</dbReference>
<feature type="transmembrane region" description="Helical" evidence="8">
    <location>
        <begin position="725"/>
        <end position="753"/>
    </location>
</feature>
<evidence type="ECO:0000313" key="12">
    <source>
        <dbReference type="Proteomes" id="UP001596066"/>
    </source>
</evidence>
<comment type="caution">
    <text evidence="11">The sequence shown here is derived from an EMBL/GenBank/DDBJ whole genome shotgun (WGS) entry which is preliminary data.</text>
</comment>
<evidence type="ECO:0000256" key="4">
    <source>
        <dbReference type="ARBA" id="ARBA00022989"/>
    </source>
</evidence>
<feature type="transmembrane region" description="Helical" evidence="8">
    <location>
        <begin position="820"/>
        <end position="841"/>
    </location>
</feature>
<evidence type="ECO:0000256" key="1">
    <source>
        <dbReference type="ARBA" id="ARBA00004651"/>
    </source>
</evidence>
<dbReference type="RefSeq" id="WP_253799300.1">
    <property type="nucleotide sequence ID" value="NZ_BAAAUA010000041.1"/>
</dbReference>
<dbReference type="InterPro" id="IPR025857">
    <property type="entry name" value="MacB_PCD"/>
</dbReference>
<evidence type="ECO:0000313" key="11">
    <source>
        <dbReference type="EMBL" id="MFC5645649.1"/>
    </source>
</evidence>
<feature type="transmembrane region" description="Helical" evidence="8">
    <location>
        <begin position="317"/>
        <end position="347"/>
    </location>
</feature>
<evidence type="ECO:0000256" key="8">
    <source>
        <dbReference type="SAM" id="Phobius"/>
    </source>
</evidence>
<reference evidence="12" key="1">
    <citation type="journal article" date="2019" name="Int. J. Syst. Evol. Microbiol.">
        <title>The Global Catalogue of Microorganisms (GCM) 10K type strain sequencing project: providing services to taxonomists for standard genome sequencing and annotation.</title>
        <authorList>
            <consortium name="The Broad Institute Genomics Platform"/>
            <consortium name="The Broad Institute Genome Sequencing Center for Infectious Disease"/>
            <person name="Wu L."/>
            <person name="Ma J."/>
        </authorList>
    </citation>
    <scope>NUCLEOTIDE SEQUENCE [LARGE SCALE GENOMIC DNA]</scope>
    <source>
        <strain evidence="12">CGMCC 4.1622</strain>
    </source>
</reference>
<dbReference type="Pfam" id="PF12704">
    <property type="entry name" value="MacB_PCD"/>
    <property type="match status" value="2"/>
</dbReference>
<dbReference type="InterPro" id="IPR050250">
    <property type="entry name" value="Macrolide_Exporter_MacB"/>
</dbReference>
<evidence type="ECO:0000256" key="5">
    <source>
        <dbReference type="ARBA" id="ARBA00023136"/>
    </source>
</evidence>
<keyword evidence="3 8" id="KW-0812">Transmembrane</keyword>
<keyword evidence="12" id="KW-1185">Reference proteome</keyword>
<protein>
    <submittedName>
        <fullName evidence="11">ABC transporter permease</fullName>
    </submittedName>
</protein>
<feature type="transmembrane region" description="Helical" evidence="8">
    <location>
        <begin position="413"/>
        <end position="433"/>
    </location>
</feature>
<feature type="transmembrane region" description="Helical" evidence="8">
    <location>
        <begin position="445"/>
        <end position="478"/>
    </location>
</feature>
<feature type="transmembrane region" description="Helical" evidence="8">
    <location>
        <begin position="499"/>
        <end position="520"/>
    </location>
</feature>
<feature type="domain" description="ABC3 transporter permease C-terminal" evidence="9">
    <location>
        <begin position="732"/>
        <end position="848"/>
    </location>
</feature>
<feature type="domain" description="MacB-like periplasmic core" evidence="10">
    <location>
        <begin position="19"/>
        <end position="218"/>
    </location>
</feature>
<keyword evidence="5 8" id="KW-0472">Membrane</keyword>
<feature type="transmembrane region" description="Helical" evidence="8">
    <location>
        <begin position="367"/>
        <end position="385"/>
    </location>
</feature>
<accession>A0ABW0VLJ9</accession>
<dbReference type="EMBL" id="JBHSOC010000077">
    <property type="protein sequence ID" value="MFC5645649.1"/>
    <property type="molecule type" value="Genomic_DNA"/>
</dbReference>
<evidence type="ECO:0000259" key="10">
    <source>
        <dbReference type="Pfam" id="PF12704"/>
    </source>
</evidence>
<proteinExistence type="inferred from homology"/>
<evidence type="ECO:0000256" key="3">
    <source>
        <dbReference type="ARBA" id="ARBA00022692"/>
    </source>
</evidence>
<gene>
    <name evidence="11" type="ORF">ACFPZF_30425</name>
</gene>
<feature type="domain" description="ABC3 transporter permease C-terminal" evidence="9">
    <location>
        <begin position="273"/>
        <end position="393"/>
    </location>
</feature>
<sequence length="855" mass="87713">MMLLKTSLRSFFAHKGRMVLSLLAVVLSVAFVSGTLVFSNTATATFDRLFASTASDLTVRQAVDKLAADAHQGGKTRTVPVDTQRKVAAEPGVKAAIGSVFTETATLVNPATNKSVSPTGGAPTLAGNWTDSPRKSVDITSGHAPQGSDQIVLDADTAKKSDLGVGGHLRVVTMTGNYDFTISGIATFRTTNPGAALAFMDTPTSQKVLLGETAYTSIEVFGDGSRTDDQLKTAALADLGSGYEAKTAAEQKDENAKGVGSFLGFMKYAMLGFAAISLLVGGFLIINTFSMLVAQRTREIGLLRAIGGSRRQVNRSVLIEALILGVLGSTLGLGAGLGLAELLIQLMKAVGMNLDASSLEITWTVPVASYLVGILITVLAAWIPARRAGKISPMAALRDHGTPAEAAANRIRAAVGIVVTGIGAAALTGAGSVDSAANGGMLLGVGVVFTLIGFVVLGPLLATGIVRVLGAALPALFGPSGKLAQRNAMRNPRRTGATAAALMIGLALVSGASVVTSSMVSSAKAKVDKSVGADYGINSRGSSFTPAMVDAVRATKGLTAVTEQKSLPARVTGPDGKAAETEVLAVTAATFGENFKLPVVSGNTDTALAGGIAFPEGFATDHNLKVGDSVSIEYAGGRTQSLTVGAVTEKGSLFDGPFTTIETVGKAVPAADLPADESLYGKAAAGADKATVLADLQKSMEQYPQVVVLDQAGYKDLIQQQVNQLLYMVYGLLGLAIVVAVLGVVNTLALSVVERTREIGLLRAIGLSRRQLRRMVRLESVVIALFGAVLGTGLGLGWGITARQVLAGQGLEILTVPTGTIVTILVGSAVVGLLAALVPAFRAARMNILAAIATD</sequence>
<feature type="transmembrane region" description="Helical" evidence="8">
    <location>
        <begin position="778"/>
        <end position="800"/>
    </location>
</feature>
<feature type="region of interest" description="Disordered" evidence="7">
    <location>
        <begin position="112"/>
        <end position="131"/>
    </location>
</feature>
<dbReference type="InterPro" id="IPR003838">
    <property type="entry name" value="ABC3_permease_C"/>
</dbReference>
<dbReference type="PANTHER" id="PTHR30572">
    <property type="entry name" value="MEMBRANE COMPONENT OF TRANSPORTER-RELATED"/>
    <property type="match status" value="1"/>
</dbReference>